<dbReference type="InterPro" id="IPR000524">
    <property type="entry name" value="Tscrpt_reg_HTH_GntR"/>
</dbReference>
<keyword evidence="3" id="KW-0804">Transcription</keyword>
<evidence type="ECO:0000256" key="4">
    <source>
        <dbReference type="SAM" id="MobiDB-lite"/>
    </source>
</evidence>
<keyword evidence="7" id="KW-1185">Reference proteome</keyword>
<dbReference type="SMART" id="SM00345">
    <property type="entry name" value="HTH_GNTR"/>
    <property type="match status" value="1"/>
</dbReference>
<dbReference type="GO" id="GO:0045892">
    <property type="term" value="P:negative regulation of DNA-templated transcription"/>
    <property type="evidence" value="ECO:0007669"/>
    <property type="project" value="TreeGrafter"/>
</dbReference>
<dbReference type="RefSeq" id="WP_111250728.1">
    <property type="nucleotide sequence ID" value="NZ_QKWH01000004.1"/>
</dbReference>
<reference evidence="6 7" key="1">
    <citation type="submission" date="2018-06" db="EMBL/GenBank/DDBJ databases">
        <title>Whole genome sequencing of a novel hydrocarbon degrading bacterial strain, PW21 isolated from oil contaminated produced water sample.</title>
        <authorList>
            <person name="Nagkirti P."/>
            <person name="Shaikh A."/>
            <person name="Gowdaman V."/>
            <person name="Engineer A.E."/>
            <person name="Dagar S."/>
            <person name="Dhakephalkar P.K."/>
        </authorList>
    </citation>
    <scope>NUCLEOTIDE SEQUENCE [LARGE SCALE GENOMIC DNA]</scope>
    <source>
        <strain evidence="6 7">PW21</strain>
    </source>
</reference>
<dbReference type="GO" id="GO:0003677">
    <property type="term" value="F:DNA binding"/>
    <property type="evidence" value="ECO:0007669"/>
    <property type="project" value="UniProtKB-KW"/>
</dbReference>
<name>A0A2W5WPG0_9MICO</name>
<evidence type="ECO:0000313" key="6">
    <source>
        <dbReference type="EMBL" id="PZR53449.1"/>
    </source>
</evidence>
<evidence type="ECO:0000313" key="7">
    <source>
        <dbReference type="Proteomes" id="UP000248783"/>
    </source>
</evidence>
<accession>A0A2W5WPG0</accession>
<keyword evidence="2" id="KW-0238">DNA-binding</keyword>
<evidence type="ECO:0000256" key="2">
    <source>
        <dbReference type="ARBA" id="ARBA00023125"/>
    </source>
</evidence>
<dbReference type="SMART" id="SM00866">
    <property type="entry name" value="UTRA"/>
    <property type="match status" value="1"/>
</dbReference>
<dbReference type="CDD" id="cd07377">
    <property type="entry name" value="WHTH_GntR"/>
    <property type="match status" value="1"/>
</dbReference>
<dbReference type="Pfam" id="PF07702">
    <property type="entry name" value="UTRA"/>
    <property type="match status" value="1"/>
</dbReference>
<dbReference type="InterPro" id="IPR028978">
    <property type="entry name" value="Chorismate_lyase_/UTRA_dom_sf"/>
</dbReference>
<dbReference type="GO" id="GO:0003700">
    <property type="term" value="F:DNA-binding transcription factor activity"/>
    <property type="evidence" value="ECO:0007669"/>
    <property type="project" value="InterPro"/>
</dbReference>
<dbReference type="Proteomes" id="UP000248783">
    <property type="component" value="Unassembled WGS sequence"/>
</dbReference>
<feature type="region of interest" description="Disordered" evidence="4">
    <location>
        <begin position="266"/>
        <end position="286"/>
    </location>
</feature>
<dbReference type="InterPro" id="IPR011663">
    <property type="entry name" value="UTRA"/>
</dbReference>
<dbReference type="PANTHER" id="PTHR44846:SF1">
    <property type="entry name" value="MANNOSYL-D-GLYCERATE TRANSPORT_METABOLISM SYSTEM REPRESSOR MNGR-RELATED"/>
    <property type="match status" value="1"/>
</dbReference>
<evidence type="ECO:0000256" key="3">
    <source>
        <dbReference type="ARBA" id="ARBA00023163"/>
    </source>
</evidence>
<keyword evidence="1" id="KW-0805">Transcription regulation</keyword>
<dbReference type="SUPFAM" id="SSF64288">
    <property type="entry name" value="Chorismate lyase-like"/>
    <property type="match status" value="1"/>
</dbReference>
<dbReference type="Gene3D" id="3.40.1410.10">
    <property type="entry name" value="Chorismate lyase-like"/>
    <property type="match status" value="1"/>
</dbReference>
<organism evidence="6 7">
    <name type="scientific">Xylanimonas oleitrophica</name>
    <dbReference type="NCBI Taxonomy" id="2607479"/>
    <lineage>
        <taxon>Bacteria</taxon>
        <taxon>Bacillati</taxon>
        <taxon>Actinomycetota</taxon>
        <taxon>Actinomycetes</taxon>
        <taxon>Micrococcales</taxon>
        <taxon>Promicromonosporaceae</taxon>
        <taxon>Xylanimonas</taxon>
    </lineage>
</organism>
<dbReference type="InterPro" id="IPR036388">
    <property type="entry name" value="WH-like_DNA-bd_sf"/>
</dbReference>
<feature type="region of interest" description="Disordered" evidence="4">
    <location>
        <begin position="1"/>
        <end position="32"/>
    </location>
</feature>
<dbReference type="SUPFAM" id="SSF46785">
    <property type="entry name" value="Winged helix' DNA-binding domain"/>
    <property type="match status" value="1"/>
</dbReference>
<dbReference type="EMBL" id="QKWH01000004">
    <property type="protein sequence ID" value="PZR53449.1"/>
    <property type="molecule type" value="Genomic_DNA"/>
</dbReference>
<dbReference type="AlphaFoldDB" id="A0A2W5WPG0"/>
<feature type="compositionally biased region" description="Pro residues" evidence="4">
    <location>
        <begin position="1"/>
        <end position="10"/>
    </location>
</feature>
<dbReference type="InterPro" id="IPR050679">
    <property type="entry name" value="Bact_HTH_transcr_reg"/>
</dbReference>
<comment type="caution">
    <text evidence="6">The sequence shown here is derived from an EMBL/GenBank/DDBJ whole genome shotgun (WGS) entry which is preliminary data.</text>
</comment>
<dbReference type="Gene3D" id="1.10.10.10">
    <property type="entry name" value="Winged helix-like DNA-binding domain superfamily/Winged helix DNA-binding domain"/>
    <property type="match status" value="1"/>
</dbReference>
<feature type="domain" description="HTH gntR-type" evidence="5">
    <location>
        <begin position="34"/>
        <end position="101"/>
    </location>
</feature>
<gene>
    <name evidence="6" type="ORF">DNL40_08055</name>
</gene>
<evidence type="ECO:0000259" key="5">
    <source>
        <dbReference type="PROSITE" id="PS50949"/>
    </source>
</evidence>
<dbReference type="PRINTS" id="PR00035">
    <property type="entry name" value="HTHGNTR"/>
</dbReference>
<feature type="compositionally biased region" description="Low complexity" evidence="4">
    <location>
        <begin position="11"/>
        <end position="30"/>
    </location>
</feature>
<dbReference type="PANTHER" id="PTHR44846">
    <property type="entry name" value="MANNOSYL-D-GLYCERATE TRANSPORT/METABOLISM SYSTEM REPRESSOR MNGR-RELATED"/>
    <property type="match status" value="1"/>
</dbReference>
<protein>
    <submittedName>
        <fullName evidence="6">GntR family transcriptional regulator</fullName>
    </submittedName>
</protein>
<evidence type="ECO:0000256" key="1">
    <source>
        <dbReference type="ARBA" id="ARBA00023015"/>
    </source>
</evidence>
<sequence>MTTSPAPSPAPGATATPAAARAPRGAGLRTARGRHKYQTVRAYLVDLIENELREGDAVPSERALTERFGISRMTVRQALEALVADGVLQREQGRGTFVAPRRIDFEMRLTTFAEDARRRGMIPGTRVLDAATVPAVPRVAEELALKEGDPVHRLERLRTADGEPMSLEVGWIPAHLVPGLLDDGVPESIYGALRSAGLAPTWGEDTFLAAEATDAEAALLELRGSRAVLRTRRRTYADVGAVMYSQACYRGDRYSVVVPLREPRPVIVPRPREQDEPADTAGRTSP</sequence>
<dbReference type="Pfam" id="PF00392">
    <property type="entry name" value="GntR"/>
    <property type="match status" value="1"/>
</dbReference>
<proteinExistence type="predicted"/>
<dbReference type="InterPro" id="IPR036390">
    <property type="entry name" value="WH_DNA-bd_sf"/>
</dbReference>
<dbReference type="PROSITE" id="PS50949">
    <property type="entry name" value="HTH_GNTR"/>
    <property type="match status" value="1"/>
</dbReference>